<dbReference type="Proteomes" id="UP001162060">
    <property type="component" value="Unassembled WGS sequence"/>
</dbReference>
<evidence type="ECO:0000313" key="3">
    <source>
        <dbReference type="Proteomes" id="UP001162060"/>
    </source>
</evidence>
<sequence>MPLLSYEGVDVELPSNLTGIEVEVTAGTLTIHCCNFTGDVVLRQRTTVSSRASQQTRPCASYSSKRSHDTSRQRDDGGFEANVKRLRPRFLNEAEQTVLLARLNGSPSSCSRQVMDKSVAVEGTTGGGVQTTKKTLNEEHEEEGEQNCTDVCRGFFNVA</sequence>
<reference evidence="2" key="1">
    <citation type="submission" date="2024-01" db="EMBL/GenBank/DDBJ databases">
        <authorList>
            <person name="Webb A."/>
        </authorList>
    </citation>
    <scope>NUCLEOTIDE SEQUENCE</scope>
    <source>
        <strain evidence="2">Pm1</strain>
    </source>
</reference>
<dbReference type="AlphaFoldDB" id="A0AAV1UUB5"/>
<evidence type="ECO:0000313" key="2">
    <source>
        <dbReference type="EMBL" id="CAK7936644.1"/>
    </source>
</evidence>
<protein>
    <recommendedName>
        <fullName evidence="4">SHSP domain-containing protein</fullName>
    </recommendedName>
</protein>
<proteinExistence type="predicted"/>
<organism evidence="2 3">
    <name type="scientific">Peronospora matthiolae</name>
    <dbReference type="NCBI Taxonomy" id="2874970"/>
    <lineage>
        <taxon>Eukaryota</taxon>
        <taxon>Sar</taxon>
        <taxon>Stramenopiles</taxon>
        <taxon>Oomycota</taxon>
        <taxon>Peronosporomycetes</taxon>
        <taxon>Peronosporales</taxon>
        <taxon>Peronosporaceae</taxon>
        <taxon>Peronospora</taxon>
    </lineage>
</organism>
<accession>A0AAV1UUB5</accession>
<comment type="caution">
    <text evidence="2">The sequence shown here is derived from an EMBL/GenBank/DDBJ whole genome shotgun (WGS) entry which is preliminary data.</text>
</comment>
<dbReference type="EMBL" id="CAKLBY020000224">
    <property type="protein sequence ID" value="CAK7936644.1"/>
    <property type="molecule type" value="Genomic_DNA"/>
</dbReference>
<evidence type="ECO:0000256" key="1">
    <source>
        <dbReference type="SAM" id="MobiDB-lite"/>
    </source>
</evidence>
<evidence type="ECO:0008006" key="4">
    <source>
        <dbReference type="Google" id="ProtNLM"/>
    </source>
</evidence>
<feature type="region of interest" description="Disordered" evidence="1">
    <location>
        <begin position="47"/>
        <end position="81"/>
    </location>
</feature>
<feature type="compositionally biased region" description="Basic and acidic residues" evidence="1">
    <location>
        <begin position="66"/>
        <end position="77"/>
    </location>
</feature>
<feature type="compositionally biased region" description="Polar residues" evidence="1">
    <location>
        <begin position="47"/>
        <end position="64"/>
    </location>
</feature>
<gene>
    <name evidence="2" type="ORF">PM001_LOCUS21794</name>
</gene>
<name>A0AAV1UUB5_9STRA</name>